<organism evidence="2 3">
    <name type="scientific">Micavibrio aeruginosavorus</name>
    <dbReference type="NCBI Taxonomy" id="349221"/>
    <lineage>
        <taxon>Bacteria</taxon>
        <taxon>Pseudomonadati</taxon>
        <taxon>Bdellovibrionota</taxon>
        <taxon>Bdellovibrionia</taxon>
        <taxon>Bdellovibrionales</taxon>
        <taxon>Pseudobdellovibrionaceae</taxon>
        <taxon>Micavibrio</taxon>
    </lineage>
</organism>
<sequence length="107" mass="12101">MDKQLTSRQIYLLIIAMPFLVGILDVSLVNGSSLFSKFIHPIFAFSEVANNIAIFFYFFGPSLLLASKLPLQTSKQKWLILLLFIVLIPIVAVFYIVIAMIIGNFYP</sequence>
<accession>A0A7T5R0Z2</accession>
<evidence type="ECO:0000256" key="1">
    <source>
        <dbReference type="SAM" id="Phobius"/>
    </source>
</evidence>
<name>A0A7T5R0Z2_9BACT</name>
<dbReference type="EMBL" id="CP066681">
    <property type="protein sequence ID" value="QQG35487.1"/>
    <property type="molecule type" value="Genomic_DNA"/>
</dbReference>
<feature type="transmembrane region" description="Helical" evidence="1">
    <location>
        <begin position="78"/>
        <end position="102"/>
    </location>
</feature>
<proteinExistence type="predicted"/>
<gene>
    <name evidence="2" type="ORF">HYS17_08070</name>
</gene>
<feature type="transmembrane region" description="Helical" evidence="1">
    <location>
        <begin position="12"/>
        <end position="30"/>
    </location>
</feature>
<dbReference type="Proteomes" id="UP000595362">
    <property type="component" value="Chromosome"/>
</dbReference>
<dbReference type="AlphaFoldDB" id="A0A7T5R0Z2"/>
<evidence type="ECO:0000313" key="3">
    <source>
        <dbReference type="Proteomes" id="UP000595362"/>
    </source>
</evidence>
<feature type="transmembrane region" description="Helical" evidence="1">
    <location>
        <begin position="42"/>
        <end position="66"/>
    </location>
</feature>
<keyword evidence="1" id="KW-1133">Transmembrane helix</keyword>
<protein>
    <submittedName>
        <fullName evidence="2">Uncharacterized protein</fullName>
    </submittedName>
</protein>
<keyword evidence="1" id="KW-0472">Membrane</keyword>
<reference evidence="2 3" key="1">
    <citation type="submission" date="2020-07" db="EMBL/GenBank/DDBJ databases">
        <title>Huge and variable diversity of episymbiotic CPR bacteria and DPANN archaea in groundwater ecosystems.</title>
        <authorList>
            <person name="He C.Y."/>
            <person name="Keren R."/>
            <person name="Whittaker M."/>
            <person name="Farag I.F."/>
            <person name="Doudna J."/>
            <person name="Cate J.H.D."/>
            <person name="Banfield J.F."/>
        </authorList>
    </citation>
    <scope>NUCLEOTIDE SEQUENCE [LARGE SCALE GENOMIC DNA]</scope>
    <source>
        <strain evidence="2">NC_groundwater_70_Ag_B-0.1um_54_66</strain>
    </source>
</reference>
<keyword evidence="1" id="KW-0812">Transmembrane</keyword>
<evidence type="ECO:0000313" key="2">
    <source>
        <dbReference type="EMBL" id="QQG35487.1"/>
    </source>
</evidence>